<dbReference type="Gene3D" id="3.30.250.20">
    <property type="entry name" value="L1 transposable element, C-terminal domain"/>
    <property type="match status" value="1"/>
</dbReference>
<evidence type="ECO:0008006" key="6">
    <source>
        <dbReference type="Google" id="ProtNLM"/>
    </source>
</evidence>
<proteinExistence type="inferred from homology"/>
<organism evidence="4 5">
    <name type="scientific">Rousettus aegyptiacus</name>
    <name type="common">Egyptian fruit bat</name>
    <name type="synonym">Pteropus aegyptiacus</name>
    <dbReference type="NCBI Taxonomy" id="9407"/>
    <lineage>
        <taxon>Eukaryota</taxon>
        <taxon>Metazoa</taxon>
        <taxon>Chordata</taxon>
        <taxon>Craniata</taxon>
        <taxon>Vertebrata</taxon>
        <taxon>Euteleostomi</taxon>
        <taxon>Mammalia</taxon>
        <taxon>Eutheria</taxon>
        <taxon>Laurasiatheria</taxon>
        <taxon>Chiroptera</taxon>
        <taxon>Yinpterochiroptera</taxon>
        <taxon>Pteropodoidea</taxon>
        <taxon>Pteropodidae</taxon>
        <taxon>Rousettinae</taxon>
        <taxon>Rousettus</taxon>
    </lineage>
</organism>
<dbReference type="FunFam" id="3.30.70.1820:FF:000002">
    <property type="entry name" value="LINE-1 retrotransposable element ORF1 protein"/>
    <property type="match status" value="1"/>
</dbReference>
<gene>
    <name evidence="4" type="ORF">HJG63_009362</name>
</gene>
<keyword evidence="5" id="KW-1185">Reference proteome</keyword>
<dbReference type="Pfam" id="PF17490">
    <property type="entry name" value="Tnp_22_dsRBD"/>
    <property type="match status" value="1"/>
</dbReference>
<evidence type="ECO:0000259" key="2">
    <source>
        <dbReference type="Pfam" id="PF02994"/>
    </source>
</evidence>
<dbReference type="InterPro" id="IPR035300">
    <property type="entry name" value="L1_dsRBD"/>
</dbReference>
<dbReference type="PANTHER" id="PTHR11505">
    <property type="entry name" value="L1 TRANSPOSABLE ELEMENT-RELATED"/>
    <property type="match status" value="1"/>
</dbReference>
<dbReference type="Proteomes" id="UP000593571">
    <property type="component" value="Unassembled WGS sequence"/>
</dbReference>
<name>A0A7J8C2G8_ROUAE</name>
<evidence type="ECO:0000256" key="1">
    <source>
        <dbReference type="ARBA" id="ARBA00061640"/>
    </source>
</evidence>
<comment type="caution">
    <text evidence="4">The sequence shown here is derived from an EMBL/GenBank/DDBJ whole genome shotgun (WGS) entry which is preliminary data.</text>
</comment>
<comment type="similarity">
    <text evidence="1">Belongs to the transposase 22 family.</text>
</comment>
<dbReference type="InterPro" id="IPR004244">
    <property type="entry name" value="Transposase_22"/>
</dbReference>
<feature type="domain" description="L1 transposable element dsRBD-like" evidence="3">
    <location>
        <begin position="75"/>
        <end position="137"/>
    </location>
</feature>
<evidence type="ECO:0000259" key="3">
    <source>
        <dbReference type="Pfam" id="PF17490"/>
    </source>
</evidence>
<reference evidence="4 5" key="1">
    <citation type="journal article" date="2020" name="Nature">
        <title>Six reference-quality genomes reveal evolution of bat adaptations.</title>
        <authorList>
            <person name="Jebb D."/>
            <person name="Huang Z."/>
            <person name="Pippel M."/>
            <person name="Hughes G.M."/>
            <person name="Lavrichenko K."/>
            <person name="Devanna P."/>
            <person name="Winkler S."/>
            <person name="Jermiin L.S."/>
            <person name="Skirmuntt E.C."/>
            <person name="Katzourakis A."/>
            <person name="Burkitt-Gray L."/>
            <person name="Ray D.A."/>
            <person name="Sullivan K.A.M."/>
            <person name="Roscito J.G."/>
            <person name="Kirilenko B.M."/>
            <person name="Davalos L.M."/>
            <person name="Corthals A.P."/>
            <person name="Power M.L."/>
            <person name="Jones G."/>
            <person name="Ransome R.D."/>
            <person name="Dechmann D.K.N."/>
            <person name="Locatelli A.G."/>
            <person name="Puechmaille S.J."/>
            <person name="Fedrigo O."/>
            <person name="Jarvis E.D."/>
            <person name="Hiller M."/>
            <person name="Vernes S.C."/>
            <person name="Myers E.W."/>
            <person name="Teeling E.C."/>
        </authorList>
    </citation>
    <scope>NUCLEOTIDE SEQUENCE [LARGE SCALE GENOMIC DNA]</scope>
    <source>
        <strain evidence="4">MRouAeg1</strain>
        <tissue evidence="4">Muscle</tissue>
    </source>
</reference>
<dbReference type="AlphaFoldDB" id="A0A7J8C2G8"/>
<sequence length="140" mass="16846">MMENFPNLVKEMDINPQEAQRIPKNRDQKRPIPRNIIIKMSKIKYKERIFKAAREKQIITYKGTPIRLAADFSKETMQDRRAWHKIFDRMKTQDLQPRIIYSAKLSFRVEGQIKSFPDKNKLKEFIITKPVLQEMLERLL</sequence>
<dbReference type="Gene3D" id="3.30.70.1820">
    <property type="entry name" value="L1 transposable element, RRM domain"/>
    <property type="match status" value="1"/>
</dbReference>
<dbReference type="InterPro" id="IPR042566">
    <property type="entry name" value="L1_C"/>
</dbReference>
<evidence type="ECO:0000313" key="4">
    <source>
        <dbReference type="EMBL" id="KAF6405042.1"/>
    </source>
</evidence>
<protein>
    <recommendedName>
        <fullName evidence="6">LINE1 type transposase domain containing 1</fullName>
    </recommendedName>
</protein>
<dbReference type="Pfam" id="PF02994">
    <property type="entry name" value="Transposase_22"/>
    <property type="match status" value="1"/>
</dbReference>
<dbReference type="InterPro" id="IPR043636">
    <property type="entry name" value="L1_RRM_dom"/>
</dbReference>
<dbReference type="EMBL" id="JACASE010000015">
    <property type="protein sequence ID" value="KAF6405042.1"/>
    <property type="molecule type" value="Genomic_DNA"/>
</dbReference>
<feature type="domain" description="L1 transposable element RRM" evidence="2">
    <location>
        <begin position="2"/>
        <end position="71"/>
    </location>
</feature>
<evidence type="ECO:0000313" key="5">
    <source>
        <dbReference type="Proteomes" id="UP000593571"/>
    </source>
</evidence>
<accession>A0A7J8C2G8</accession>